<comment type="similarity">
    <text evidence="2">Belongs to the NFYB/HAP3 subunit family.</text>
</comment>
<sequence>VHIAFLLLTGVLHDVIVIPCLALSLDGLLLVVANVSTVLNHFACHPISKNSHSSSGELINMEANPDSQGDGSSYHEQSYYEGLDGSLQDQDSEYQTGEVEQRSPLREQDRFLPIANVAKIMKRAVPGNGKIAKDAKECVQECVSEFISFITSEAAERCQAEKRKTINGEDILCAMNTLGFDNYVEPLKSFLVKYREISKLESSLIDQQSSTPHVLTSVSNTVGSAVLLTPTILSATGAGLTTVSTSSLTPGRQFALINGAGELTGETAIDPSSSASDIKVSAATMASLGTSLSSSLGTTIILPISTQVGFPIVAGLFNCVIT</sequence>
<feature type="region of interest" description="Disordered" evidence="8">
    <location>
        <begin position="51"/>
        <end position="75"/>
    </location>
</feature>
<evidence type="ECO:0000256" key="1">
    <source>
        <dbReference type="ARBA" id="ARBA00004123"/>
    </source>
</evidence>
<keyword evidence="3" id="KW-0805">Transcription regulation</keyword>
<keyword evidence="4" id="KW-0238">DNA-binding</keyword>
<evidence type="ECO:0000256" key="4">
    <source>
        <dbReference type="ARBA" id="ARBA00023125"/>
    </source>
</evidence>
<comment type="subcellular location">
    <subcellularLocation>
        <location evidence="1">Nucleus</location>
    </subcellularLocation>
</comment>
<evidence type="ECO:0000313" key="10">
    <source>
        <dbReference type="EMBL" id="OON19940.1"/>
    </source>
</evidence>
<dbReference type="GO" id="GO:0000978">
    <property type="term" value="F:RNA polymerase II cis-regulatory region sequence-specific DNA binding"/>
    <property type="evidence" value="ECO:0007669"/>
    <property type="project" value="TreeGrafter"/>
</dbReference>
<dbReference type="InterPro" id="IPR027113">
    <property type="entry name" value="Transc_fact_NFYB/HAP3"/>
</dbReference>
<feature type="compositionally biased region" description="Polar residues" evidence="8">
    <location>
        <begin position="65"/>
        <end position="75"/>
    </location>
</feature>
<keyword evidence="7" id="KW-0539">Nucleus</keyword>
<evidence type="ECO:0000256" key="7">
    <source>
        <dbReference type="ARBA" id="ARBA00023242"/>
    </source>
</evidence>
<evidence type="ECO:0000256" key="5">
    <source>
        <dbReference type="ARBA" id="ARBA00023159"/>
    </source>
</evidence>
<evidence type="ECO:0000259" key="9">
    <source>
        <dbReference type="Pfam" id="PF00808"/>
    </source>
</evidence>
<dbReference type="PANTHER" id="PTHR11064:SF9">
    <property type="entry name" value="NUCLEAR TRANSCRIPTION FACTOR Y SUBUNIT BETA"/>
    <property type="match status" value="1"/>
</dbReference>
<dbReference type="CDD" id="cd22907">
    <property type="entry name" value="HFD_NFYB"/>
    <property type="match status" value="1"/>
</dbReference>
<dbReference type="GO" id="GO:0001228">
    <property type="term" value="F:DNA-binding transcription activator activity, RNA polymerase II-specific"/>
    <property type="evidence" value="ECO:0007669"/>
    <property type="project" value="InterPro"/>
</dbReference>
<feature type="domain" description="Transcription factor CBF/NF-Y/archaeal histone" evidence="9">
    <location>
        <begin position="111"/>
        <end position="175"/>
    </location>
</feature>
<proteinExistence type="inferred from homology"/>
<dbReference type="FunFam" id="1.10.20.10:FF:000110">
    <property type="entry name" value="Nuclear factor Y, subunit B1"/>
    <property type="match status" value="1"/>
</dbReference>
<dbReference type="EMBL" id="KV892957">
    <property type="protein sequence ID" value="OON19940.1"/>
    <property type="molecule type" value="Genomic_DNA"/>
</dbReference>
<evidence type="ECO:0000313" key="11">
    <source>
        <dbReference type="Proteomes" id="UP000243686"/>
    </source>
</evidence>
<feature type="non-terminal residue" evidence="10">
    <location>
        <position position="1"/>
    </location>
</feature>
<dbReference type="InterPro" id="IPR003958">
    <property type="entry name" value="CBFA_NFYB_domain"/>
</dbReference>
<dbReference type="Gene3D" id="1.10.20.10">
    <property type="entry name" value="Histone, subunit A"/>
    <property type="match status" value="1"/>
</dbReference>
<evidence type="ECO:0000256" key="2">
    <source>
        <dbReference type="ARBA" id="ARBA00009053"/>
    </source>
</evidence>
<accession>A0A1S8WZN6</accession>
<evidence type="ECO:0000256" key="3">
    <source>
        <dbReference type="ARBA" id="ARBA00023015"/>
    </source>
</evidence>
<dbReference type="GO" id="GO:0046982">
    <property type="term" value="F:protein heterodimerization activity"/>
    <property type="evidence" value="ECO:0007669"/>
    <property type="project" value="InterPro"/>
</dbReference>
<feature type="non-terminal residue" evidence="10">
    <location>
        <position position="322"/>
    </location>
</feature>
<evidence type="ECO:0000256" key="8">
    <source>
        <dbReference type="SAM" id="MobiDB-lite"/>
    </source>
</evidence>
<keyword evidence="11" id="KW-1185">Reference proteome</keyword>
<dbReference type="Pfam" id="PF00808">
    <property type="entry name" value="CBFD_NFYB_HMF"/>
    <property type="match status" value="1"/>
</dbReference>
<dbReference type="GO" id="GO:0016602">
    <property type="term" value="C:CCAAT-binding factor complex"/>
    <property type="evidence" value="ECO:0007669"/>
    <property type="project" value="InterPro"/>
</dbReference>
<keyword evidence="6" id="KW-0804">Transcription</keyword>
<gene>
    <name evidence="10" type="ORF">X801_04182</name>
</gene>
<dbReference type="PANTHER" id="PTHR11064">
    <property type="entry name" value="CCAAT-BINDING TRANSCRIPTION FACTOR-RELATED"/>
    <property type="match status" value="1"/>
</dbReference>
<dbReference type="Proteomes" id="UP000243686">
    <property type="component" value="Unassembled WGS sequence"/>
</dbReference>
<evidence type="ECO:0000256" key="6">
    <source>
        <dbReference type="ARBA" id="ARBA00023163"/>
    </source>
</evidence>
<dbReference type="InterPro" id="IPR009072">
    <property type="entry name" value="Histone-fold"/>
</dbReference>
<dbReference type="AlphaFoldDB" id="A0A1S8WZN6"/>
<protein>
    <recommendedName>
        <fullName evidence="9">Transcription factor CBF/NF-Y/archaeal histone domain-containing protein</fullName>
    </recommendedName>
</protein>
<dbReference type="SUPFAM" id="SSF47113">
    <property type="entry name" value="Histone-fold"/>
    <property type="match status" value="1"/>
</dbReference>
<name>A0A1S8WZN6_OPIVI</name>
<reference evidence="10 11" key="1">
    <citation type="submission" date="2015-03" db="EMBL/GenBank/DDBJ databases">
        <title>Draft genome of the nematode, Opisthorchis viverrini.</title>
        <authorList>
            <person name="Mitreva M."/>
        </authorList>
    </citation>
    <scope>NUCLEOTIDE SEQUENCE [LARGE SCALE GENOMIC DNA]</scope>
    <source>
        <strain evidence="10">Khon Kaen</strain>
    </source>
</reference>
<keyword evidence="5" id="KW-0010">Activator</keyword>
<dbReference type="PRINTS" id="PR00615">
    <property type="entry name" value="CCAATSUBUNTA"/>
</dbReference>
<organism evidence="10 11">
    <name type="scientific">Opisthorchis viverrini</name>
    <name type="common">Southeast Asian liver fluke</name>
    <dbReference type="NCBI Taxonomy" id="6198"/>
    <lineage>
        <taxon>Eukaryota</taxon>
        <taxon>Metazoa</taxon>
        <taxon>Spiralia</taxon>
        <taxon>Lophotrochozoa</taxon>
        <taxon>Platyhelminthes</taxon>
        <taxon>Trematoda</taxon>
        <taxon>Digenea</taxon>
        <taxon>Opisthorchiida</taxon>
        <taxon>Opisthorchiata</taxon>
        <taxon>Opisthorchiidae</taxon>
        <taxon>Opisthorchis</taxon>
    </lineage>
</organism>